<reference evidence="1 2" key="1">
    <citation type="submission" date="2017-02" db="EMBL/GenBank/DDBJ databases">
        <authorList>
            <person name="Peterson S.W."/>
        </authorList>
    </citation>
    <scope>NUCLEOTIDE SEQUENCE [LARGE SCALE GENOMIC DNA]</scope>
    <source>
        <strain evidence="1 2">DSM 22335</strain>
    </source>
</reference>
<dbReference type="OrthoDB" id="9886894at2"/>
<protein>
    <submittedName>
        <fullName evidence="1">Uncharacterized protein</fullName>
    </submittedName>
</protein>
<accession>A0A1T4P0T3</accession>
<name>A0A1T4P0T3_9BACT</name>
<dbReference type="AlphaFoldDB" id="A0A1T4P0T3"/>
<dbReference type="RefSeq" id="WP_078831420.1">
    <property type="nucleotide sequence ID" value="NZ_FUWH01000005.1"/>
</dbReference>
<gene>
    <name evidence="1" type="ORF">SAMN04488132_10590</name>
</gene>
<organism evidence="1 2">
    <name type="scientific">Sediminibacterium ginsengisoli</name>
    <dbReference type="NCBI Taxonomy" id="413434"/>
    <lineage>
        <taxon>Bacteria</taxon>
        <taxon>Pseudomonadati</taxon>
        <taxon>Bacteroidota</taxon>
        <taxon>Chitinophagia</taxon>
        <taxon>Chitinophagales</taxon>
        <taxon>Chitinophagaceae</taxon>
        <taxon>Sediminibacterium</taxon>
    </lineage>
</organism>
<keyword evidence="2" id="KW-1185">Reference proteome</keyword>
<sequence>MALGIHSFYVFPKTQNLITNRSDYFIGSFLGDEFNDEVFSLQLDKIHAKLQDSYGMRYTCYWSPGIVKPYKPLSEEQRYQRAITKASNIHKKKSLQIIQDNSLFTDQFLSEEILRHHQRVEVLKKRYNQPIR</sequence>
<evidence type="ECO:0000313" key="1">
    <source>
        <dbReference type="EMBL" id="SJZ85164.1"/>
    </source>
</evidence>
<evidence type="ECO:0000313" key="2">
    <source>
        <dbReference type="Proteomes" id="UP000190888"/>
    </source>
</evidence>
<proteinExistence type="predicted"/>
<dbReference type="EMBL" id="FUWH01000005">
    <property type="protein sequence ID" value="SJZ85164.1"/>
    <property type="molecule type" value="Genomic_DNA"/>
</dbReference>
<dbReference type="STRING" id="413434.SAMN04488132_10590"/>
<dbReference type="Proteomes" id="UP000190888">
    <property type="component" value="Unassembled WGS sequence"/>
</dbReference>